<protein>
    <submittedName>
        <fullName evidence="5">ABC transporter substrate-binding protein</fullName>
    </submittedName>
</protein>
<dbReference type="CDD" id="cd06343">
    <property type="entry name" value="PBP1_ABC_ligand_binding-like"/>
    <property type="match status" value="1"/>
</dbReference>
<reference evidence="5" key="1">
    <citation type="submission" date="2020-02" db="EMBL/GenBank/DDBJ databases">
        <title>Draft genome sequence of Candidatus Afipia apatlaquensis IBT-C3, a potential strain for decolorization of textile dyes.</title>
        <authorList>
            <person name="Sanchez-Reyes A."/>
            <person name="Breton-Deval L."/>
            <person name="Mangelson H."/>
            <person name="Sanchez-Flores A."/>
        </authorList>
    </citation>
    <scope>NUCLEOTIDE SEQUENCE [LARGE SCALE GENOMIC DNA]</scope>
    <source>
        <strain evidence="5">IBT-C3</strain>
    </source>
</reference>
<evidence type="ECO:0000259" key="4">
    <source>
        <dbReference type="Pfam" id="PF13458"/>
    </source>
</evidence>
<name>A0A7C9VKW4_9BRAD</name>
<comment type="caution">
    <text evidence="5">The sequence shown here is derived from an EMBL/GenBank/DDBJ whole genome shotgun (WGS) entry which is preliminary data.</text>
</comment>
<comment type="similarity">
    <text evidence="1">Belongs to the leucine-binding protein family.</text>
</comment>
<dbReference type="Gene3D" id="3.40.50.2300">
    <property type="match status" value="2"/>
</dbReference>
<evidence type="ECO:0000256" key="1">
    <source>
        <dbReference type="ARBA" id="ARBA00010062"/>
    </source>
</evidence>
<feature type="chain" id="PRO_5028988357" evidence="3">
    <location>
        <begin position="22"/>
        <end position="397"/>
    </location>
</feature>
<dbReference type="AlphaFoldDB" id="A0A7C9VKW4"/>
<sequence>MSRMLFAALAASLTLTTAAVAADAPGVTATEIKVGATFPFSGPASALGNAGKGLIAYVNQVNDRGGINGRKINLITYDDAYSPPKAVEHTRKLIESDEVAFMFGQLGTPSNSATNKYLTGKKIPSAFITTGATKFTDSKEYPLTTTSLPSYDTEGKVYAKYFRAELPNAKVGILYQNDDFGKDFLNAMKASYKDEAATKLVALPYEVADPTVDSQVVNLKASAPDAFLFAGTPKFAAQALRKMSEMGWKPLTVVNFVGASIGATFVPVGLDKVVGVVTAGFQKEPTDPKWKDDQGVKDFNAFAQKYLPGADLADQNYMFGYQQGMILEQLIKQSGNDLSRENILKQSKSIKDLTLPTALPGIKVNTSETVNQAYTQLQLQKWNGKSWDQFGSVLKAD</sequence>
<accession>A0A7C9VKW4</accession>
<feature type="domain" description="Leucine-binding protein" evidence="4">
    <location>
        <begin position="31"/>
        <end position="383"/>
    </location>
</feature>
<evidence type="ECO:0000313" key="6">
    <source>
        <dbReference type="Proteomes" id="UP000480266"/>
    </source>
</evidence>
<dbReference type="InterPro" id="IPR028082">
    <property type="entry name" value="Peripla_BP_I"/>
</dbReference>
<dbReference type="PANTHER" id="PTHR47235:SF1">
    <property type="entry name" value="BLR6548 PROTEIN"/>
    <property type="match status" value="1"/>
</dbReference>
<dbReference type="EMBL" id="JAAMRR010001034">
    <property type="protein sequence ID" value="NGX97430.1"/>
    <property type="molecule type" value="Genomic_DNA"/>
</dbReference>
<dbReference type="InterPro" id="IPR028081">
    <property type="entry name" value="Leu-bd"/>
</dbReference>
<feature type="signal peptide" evidence="3">
    <location>
        <begin position="1"/>
        <end position="21"/>
    </location>
</feature>
<organism evidence="5 6">
    <name type="scientific">Candidatus Afipia apatlaquensis</name>
    <dbReference type="NCBI Taxonomy" id="2712852"/>
    <lineage>
        <taxon>Bacteria</taxon>
        <taxon>Pseudomonadati</taxon>
        <taxon>Pseudomonadota</taxon>
        <taxon>Alphaproteobacteria</taxon>
        <taxon>Hyphomicrobiales</taxon>
        <taxon>Nitrobacteraceae</taxon>
        <taxon>Afipia</taxon>
    </lineage>
</organism>
<evidence type="ECO:0000256" key="3">
    <source>
        <dbReference type="SAM" id="SignalP"/>
    </source>
</evidence>
<proteinExistence type="inferred from homology"/>
<keyword evidence="6" id="KW-1185">Reference proteome</keyword>
<dbReference type="Pfam" id="PF13458">
    <property type="entry name" value="Peripla_BP_6"/>
    <property type="match status" value="1"/>
</dbReference>
<dbReference type="Proteomes" id="UP000480266">
    <property type="component" value="Unassembled WGS sequence"/>
</dbReference>
<evidence type="ECO:0000256" key="2">
    <source>
        <dbReference type="ARBA" id="ARBA00022729"/>
    </source>
</evidence>
<gene>
    <name evidence="5" type="ORF">G4V63_20175</name>
</gene>
<dbReference type="SUPFAM" id="SSF53822">
    <property type="entry name" value="Periplasmic binding protein-like I"/>
    <property type="match status" value="1"/>
</dbReference>
<dbReference type="PANTHER" id="PTHR47235">
    <property type="entry name" value="BLR6548 PROTEIN"/>
    <property type="match status" value="1"/>
</dbReference>
<evidence type="ECO:0000313" key="5">
    <source>
        <dbReference type="EMBL" id="NGX97430.1"/>
    </source>
</evidence>
<keyword evidence="2 3" id="KW-0732">Signal</keyword>